<dbReference type="Gene3D" id="1.20.58.100">
    <property type="entry name" value="Fumarate reductase/succinate dehydrogenase flavoprotein-like, C-terminal domain"/>
    <property type="match status" value="1"/>
</dbReference>
<dbReference type="EMBL" id="DLUI01000061">
    <property type="protein sequence ID" value="DAB38813.1"/>
    <property type="molecule type" value="Genomic_DNA"/>
</dbReference>
<dbReference type="InterPro" id="IPR003953">
    <property type="entry name" value="FAD-dep_OxRdtase_2_FAD-bd"/>
</dbReference>
<sequence>MSKVLIIGSGGAGLVSALSAHEKGAEVIVASKTLPTRSQTSMAQGGMNAVLSSDDAIENHIEDTLRSSAGLGDESQITFMCERAPEAIRWCNTIGLPFSRDDGGEIARRRLGGASAPRACYAQDYTGLKLLHTLYDQCLKAGIEFKNGRFLLNLIVDHETNRVLGGTFLDIETGDVEEIRADTVILATGGYGALYGKHSTNSVQATGDGLAAAVRAGAKLADMEFIQFHPTALKGSSILISESARGAGGYLLNAENERFTDELAPRDIVARAIHDEIDKGGTVYLDIRHLGEAFINHTLPQERKLTQLYEGIDPVHELIPIKPAAHYSMGGIEVNADCMSSVNGLFAVGECANHKTHGANRLGGNSLLELVVFGRHGGAKAAEYGTKNPIPSSDNPQLAKDTNFVRGVMYFTNQIDFYQKQEMLANIFYNNVGLVRDDMGLKAVLGAIRQMQKELPFMGPRDKSKVCNTNLVEFIEFGNKVELAEIIVVSAISRVESRGAHYRLDAPVRNDRMFGAHTITWKEDGVLCADFIQ</sequence>
<dbReference type="GO" id="GO:0009061">
    <property type="term" value="P:anaerobic respiration"/>
    <property type="evidence" value="ECO:0007669"/>
    <property type="project" value="TreeGrafter"/>
</dbReference>
<dbReference type="SUPFAM" id="SSF46977">
    <property type="entry name" value="Succinate dehydrogenase/fumarate reductase flavoprotein C-terminal domain"/>
    <property type="match status" value="1"/>
</dbReference>
<gene>
    <name evidence="7" type="ORF">CFH83_04065</name>
</gene>
<feature type="domain" description="FAD-dependent oxidoreductase 2 FAD-binding" evidence="5">
    <location>
        <begin position="4"/>
        <end position="367"/>
    </location>
</feature>
<dbReference type="RefSeq" id="WP_294893537.1">
    <property type="nucleotide sequence ID" value="NZ_DLUI01000061.1"/>
</dbReference>
<evidence type="ECO:0000256" key="2">
    <source>
        <dbReference type="ARBA" id="ARBA00022630"/>
    </source>
</evidence>
<dbReference type="SUPFAM" id="SSF51905">
    <property type="entry name" value="FAD/NAD(P)-binding domain"/>
    <property type="match status" value="1"/>
</dbReference>
<evidence type="ECO:0000256" key="1">
    <source>
        <dbReference type="ARBA" id="ARBA00001974"/>
    </source>
</evidence>
<evidence type="ECO:0000256" key="4">
    <source>
        <dbReference type="PIRSR" id="PIRSR000171-1"/>
    </source>
</evidence>
<dbReference type="GO" id="GO:0000104">
    <property type="term" value="F:succinate dehydrogenase activity"/>
    <property type="evidence" value="ECO:0007669"/>
    <property type="project" value="TreeGrafter"/>
</dbReference>
<comment type="caution">
    <text evidence="7">The sequence shown here is derived from an EMBL/GenBank/DDBJ whole genome shotgun (WGS) entry which is preliminary data.</text>
</comment>
<dbReference type="Pfam" id="PF00890">
    <property type="entry name" value="FAD_binding_2"/>
    <property type="match status" value="1"/>
</dbReference>
<accession>A0A2D3WQ36</accession>
<dbReference type="InterPro" id="IPR015939">
    <property type="entry name" value="Fum_Rdtase/Succ_DH_flav-like_C"/>
</dbReference>
<dbReference type="InterPro" id="IPR037099">
    <property type="entry name" value="Fum_R/Succ_DH_flav-like_C_sf"/>
</dbReference>
<keyword evidence="3" id="KW-0560">Oxidoreductase</keyword>
<dbReference type="AlphaFoldDB" id="A0A2D3WQ36"/>
<dbReference type="SUPFAM" id="SSF56425">
    <property type="entry name" value="Succinate dehydrogenase/fumarate reductase flavoprotein, catalytic domain"/>
    <property type="match status" value="1"/>
</dbReference>
<dbReference type="InterPro" id="IPR027477">
    <property type="entry name" value="Succ_DH/fumarate_Rdtase_cat_sf"/>
</dbReference>
<dbReference type="Pfam" id="PF02910">
    <property type="entry name" value="Succ_DH_flav_C"/>
    <property type="match status" value="1"/>
</dbReference>
<dbReference type="Proteomes" id="UP000228859">
    <property type="component" value="Unassembled WGS sequence"/>
</dbReference>
<dbReference type="PRINTS" id="PR00368">
    <property type="entry name" value="FADPNR"/>
</dbReference>
<comment type="cofactor">
    <cofactor evidence="1">
        <name>FAD</name>
        <dbReference type="ChEBI" id="CHEBI:57692"/>
    </cofactor>
</comment>
<protein>
    <submittedName>
        <fullName evidence="7">Succinate dehydrogenase</fullName>
    </submittedName>
</protein>
<evidence type="ECO:0000256" key="3">
    <source>
        <dbReference type="ARBA" id="ARBA00023002"/>
    </source>
</evidence>
<evidence type="ECO:0000259" key="5">
    <source>
        <dbReference type="Pfam" id="PF00890"/>
    </source>
</evidence>
<feature type="domain" description="Fumarate reductase/succinate dehydrogenase flavoprotein-like C-terminal" evidence="6">
    <location>
        <begin position="423"/>
        <end position="523"/>
    </location>
</feature>
<dbReference type="GO" id="GO:0009055">
    <property type="term" value="F:electron transfer activity"/>
    <property type="evidence" value="ECO:0007669"/>
    <property type="project" value="TreeGrafter"/>
</dbReference>
<dbReference type="Gene3D" id="3.90.700.10">
    <property type="entry name" value="Succinate dehydrogenase/fumarate reductase flavoprotein, catalytic domain"/>
    <property type="match status" value="1"/>
</dbReference>
<dbReference type="PIRSF" id="PIRSF000171">
    <property type="entry name" value="SDHA_APRA_LASPO"/>
    <property type="match status" value="1"/>
</dbReference>
<dbReference type="GO" id="GO:0050660">
    <property type="term" value="F:flavin adenine dinucleotide binding"/>
    <property type="evidence" value="ECO:0007669"/>
    <property type="project" value="TreeGrafter"/>
</dbReference>
<dbReference type="InterPro" id="IPR036188">
    <property type="entry name" value="FAD/NAD-bd_sf"/>
</dbReference>
<dbReference type="InterPro" id="IPR030664">
    <property type="entry name" value="SdhA/FrdA/AprA"/>
</dbReference>
<feature type="active site" description="Proton acceptor" evidence="4">
    <location>
        <position position="266"/>
    </location>
</feature>
<keyword evidence="2" id="KW-0285">Flavoprotein</keyword>
<dbReference type="GO" id="GO:0005886">
    <property type="term" value="C:plasma membrane"/>
    <property type="evidence" value="ECO:0007669"/>
    <property type="project" value="TreeGrafter"/>
</dbReference>
<dbReference type="PANTHER" id="PTHR11632">
    <property type="entry name" value="SUCCINATE DEHYDROGENASE 2 FLAVOPROTEIN SUBUNIT"/>
    <property type="match status" value="1"/>
</dbReference>
<organism evidence="7 8">
    <name type="scientific">Sulfuricurvum kujiense</name>
    <dbReference type="NCBI Taxonomy" id="148813"/>
    <lineage>
        <taxon>Bacteria</taxon>
        <taxon>Pseudomonadati</taxon>
        <taxon>Campylobacterota</taxon>
        <taxon>Epsilonproteobacteria</taxon>
        <taxon>Campylobacterales</taxon>
        <taxon>Sulfurimonadaceae</taxon>
        <taxon>Sulfuricurvum</taxon>
    </lineage>
</organism>
<reference evidence="7 8" key="1">
    <citation type="journal article" date="2017" name="Front. Microbiol.">
        <title>Comparative Genomic Analysis of the Class Epsilonproteobacteria and Proposed Reclassification to Epsilonbacteraeota (phyl. nov.).</title>
        <authorList>
            <person name="Waite D.W."/>
            <person name="Vanwonterghem I."/>
            <person name="Rinke C."/>
            <person name="Parks D.H."/>
            <person name="Zhang Y."/>
            <person name="Takai K."/>
            <person name="Sievert S.M."/>
            <person name="Simon J."/>
            <person name="Campbell B.J."/>
            <person name="Hanson T.E."/>
            <person name="Woyke T."/>
            <person name="Klotz M.G."/>
            <person name="Hugenholtz P."/>
        </authorList>
    </citation>
    <scope>NUCLEOTIDE SEQUENCE [LARGE SCALE GENOMIC DNA]</scope>
    <source>
        <strain evidence="7">UBA12443</strain>
    </source>
</reference>
<dbReference type="PRINTS" id="PR00411">
    <property type="entry name" value="PNDRDTASEI"/>
</dbReference>
<evidence type="ECO:0000259" key="6">
    <source>
        <dbReference type="Pfam" id="PF02910"/>
    </source>
</evidence>
<evidence type="ECO:0000313" key="8">
    <source>
        <dbReference type="Proteomes" id="UP000228859"/>
    </source>
</evidence>
<proteinExistence type="predicted"/>
<name>A0A2D3WQ36_9BACT</name>
<dbReference type="PANTHER" id="PTHR11632:SF51">
    <property type="entry name" value="SUCCINATE DEHYDROGENASE [UBIQUINONE] FLAVOPROTEIN SUBUNIT, MITOCHONDRIAL"/>
    <property type="match status" value="1"/>
</dbReference>
<dbReference type="Gene3D" id="3.50.50.60">
    <property type="entry name" value="FAD/NAD(P)-binding domain"/>
    <property type="match status" value="1"/>
</dbReference>
<evidence type="ECO:0000313" key="7">
    <source>
        <dbReference type="EMBL" id="DAB38813.1"/>
    </source>
</evidence>